<dbReference type="CDD" id="cd04301">
    <property type="entry name" value="NAT_SF"/>
    <property type="match status" value="1"/>
</dbReference>
<dbReference type="EMBL" id="JACHDB010000001">
    <property type="protein sequence ID" value="MBB5434391.1"/>
    <property type="molecule type" value="Genomic_DNA"/>
</dbReference>
<evidence type="ECO:0000259" key="5">
    <source>
        <dbReference type="PROSITE" id="PS50995"/>
    </source>
</evidence>
<dbReference type="InterPro" id="IPR036390">
    <property type="entry name" value="WH_DNA-bd_sf"/>
</dbReference>
<evidence type="ECO:0000256" key="1">
    <source>
        <dbReference type="ARBA" id="ARBA00022679"/>
    </source>
</evidence>
<dbReference type="InterPro" id="IPR016181">
    <property type="entry name" value="Acyl_CoA_acyltransferase"/>
</dbReference>
<dbReference type="Gene3D" id="1.10.10.10">
    <property type="entry name" value="Winged helix-like DNA-binding domain superfamily/Winged helix DNA-binding domain"/>
    <property type="match status" value="1"/>
</dbReference>
<feature type="domain" description="N-acetyltransferase" evidence="6">
    <location>
        <begin position="165"/>
        <end position="319"/>
    </location>
</feature>
<name>A0A7W8QRQ4_9ACTN</name>
<evidence type="ECO:0000256" key="2">
    <source>
        <dbReference type="ARBA" id="ARBA00023015"/>
    </source>
</evidence>
<dbReference type="InterPro" id="IPR000182">
    <property type="entry name" value="GNAT_dom"/>
</dbReference>
<dbReference type="GO" id="GO:0003700">
    <property type="term" value="F:DNA-binding transcription factor activity"/>
    <property type="evidence" value="ECO:0007669"/>
    <property type="project" value="InterPro"/>
</dbReference>
<keyword evidence="1 7" id="KW-0808">Transferase</keyword>
<evidence type="ECO:0000313" key="7">
    <source>
        <dbReference type="EMBL" id="MBB5434391.1"/>
    </source>
</evidence>
<dbReference type="InterPro" id="IPR023187">
    <property type="entry name" value="Tscrpt_reg_MarR-type_CS"/>
</dbReference>
<organism evidence="7 8">
    <name type="scientific">Nocardiopsis composta</name>
    <dbReference type="NCBI Taxonomy" id="157465"/>
    <lineage>
        <taxon>Bacteria</taxon>
        <taxon>Bacillati</taxon>
        <taxon>Actinomycetota</taxon>
        <taxon>Actinomycetes</taxon>
        <taxon>Streptosporangiales</taxon>
        <taxon>Nocardiopsidaceae</taxon>
        <taxon>Nocardiopsis</taxon>
    </lineage>
</organism>
<dbReference type="GO" id="GO:0008080">
    <property type="term" value="F:N-acetyltransferase activity"/>
    <property type="evidence" value="ECO:0007669"/>
    <property type="project" value="InterPro"/>
</dbReference>
<protein>
    <submittedName>
        <fullName evidence="7">DNA-binding MarR family transcriptional regulator/GNAT superfamily N-acetyltransferase</fullName>
    </submittedName>
</protein>
<evidence type="ECO:0000259" key="6">
    <source>
        <dbReference type="PROSITE" id="PS51186"/>
    </source>
</evidence>
<keyword evidence="2" id="KW-0805">Transcription regulation</keyword>
<keyword evidence="3 7" id="KW-0238">DNA-binding</keyword>
<dbReference type="PROSITE" id="PS51186">
    <property type="entry name" value="GNAT"/>
    <property type="match status" value="1"/>
</dbReference>
<evidence type="ECO:0000313" key="8">
    <source>
        <dbReference type="Proteomes" id="UP000572635"/>
    </source>
</evidence>
<reference evidence="7 8" key="1">
    <citation type="submission" date="2020-08" db="EMBL/GenBank/DDBJ databases">
        <title>Sequencing the genomes of 1000 actinobacteria strains.</title>
        <authorList>
            <person name="Klenk H.-P."/>
        </authorList>
    </citation>
    <scope>NUCLEOTIDE SEQUENCE [LARGE SCALE GENOMIC DNA]</scope>
    <source>
        <strain evidence="7 8">DSM 44551</strain>
    </source>
</reference>
<keyword evidence="4" id="KW-0804">Transcription</keyword>
<dbReference type="InterPro" id="IPR050769">
    <property type="entry name" value="NAT_camello-type"/>
</dbReference>
<dbReference type="PROSITE" id="PS01117">
    <property type="entry name" value="HTH_MARR_1"/>
    <property type="match status" value="1"/>
</dbReference>
<dbReference type="RefSeq" id="WP_184394965.1">
    <property type="nucleotide sequence ID" value="NZ_BAAAJD010000001.1"/>
</dbReference>
<proteinExistence type="predicted"/>
<dbReference type="PANTHER" id="PTHR13947">
    <property type="entry name" value="GNAT FAMILY N-ACETYLTRANSFERASE"/>
    <property type="match status" value="1"/>
</dbReference>
<dbReference type="Pfam" id="PF12802">
    <property type="entry name" value="MarR_2"/>
    <property type="match status" value="1"/>
</dbReference>
<feature type="domain" description="HTH marR-type" evidence="5">
    <location>
        <begin position="1"/>
        <end position="152"/>
    </location>
</feature>
<sequence length="321" mass="34666">MDSLETTASAPDGAAVPAADIARLRAFNRFLTARVGALDPGHLDSPWSLTEVRAFHELLHRGRSETSDLRRAMDIDAGQLSRVLARLESAGLVVRAPSPADGRKNTVELTPAGARAAALMDARADAKIGGLLAPLTPGERARLTGALAAVRELLAPDRPAGAPAPVLRPLGPGDLGWVLDRHGALYAQEYGWGADYEALVAKIVADFAAGHDPERERGWIAELDGERVGSVFCTRADEETAQLRLLLLEPAARGHGLGRRLVEECMDFARAAGYRRMKLWTQSCLTAARSIYSRAGFTLRESRPHRDFGDGLVAEVWDREL</sequence>
<keyword evidence="8" id="KW-1185">Reference proteome</keyword>
<evidence type="ECO:0000256" key="3">
    <source>
        <dbReference type="ARBA" id="ARBA00023125"/>
    </source>
</evidence>
<dbReference type="PROSITE" id="PS50995">
    <property type="entry name" value="HTH_MARR_2"/>
    <property type="match status" value="1"/>
</dbReference>
<accession>A0A7W8QRQ4</accession>
<comment type="caution">
    <text evidence="7">The sequence shown here is derived from an EMBL/GenBank/DDBJ whole genome shotgun (WGS) entry which is preliminary data.</text>
</comment>
<evidence type="ECO:0000256" key="4">
    <source>
        <dbReference type="ARBA" id="ARBA00023163"/>
    </source>
</evidence>
<dbReference type="GO" id="GO:0003677">
    <property type="term" value="F:DNA binding"/>
    <property type="evidence" value="ECO:0007669"/>
    <property type="project" value="UniProtKB-KW"/>
</dbReference>
<dbReference type="AlphaFoldDB" id="A0A7W8QRQ4"/>
<dbReference type="InterPro" id="IPR000835">
    <property type="entry name" value="HTH_MarR-typ"/>
</dbReference>
<dbReference type="Gene3D" id="3.40.630.30">
    <property type="match status" value="1"/>
</dbReference>
<dbReference type="InterPro" id="IPR036388">
    <property type="entry name" value="WH-like_DNA-bd_sf"/>
</dbReference>
<dbReference type="Pfam" id="PF00583">
    <property type="entry name" value="Acetyltransf_1"/>
    <property type="match status" value="1"/>
</dbReference>
<dbReference type="Proteomes" id="UP000572635">
    <property type="component" value="Unassembled WGS sequence"/>
</dbReference>
<dbReference type="PANTHER" id="PTHR13947:SF37">
    <property type="entry name" value="LD18367P"/>
    <property type="match status" value="1"/>
</dbReference>
<dbReference type="SUPFAM" id="SSF46785">
    <property type="entry name" value="Winged helix' DNA-binding domain"/>
    <property type="match status" value="1"/>
</dbReference>
<dbReference type="SUPFAM" id="SSF55729">
    <property type="entry name" value="Acyl-CoA N-acyltransferases (Nat)"/>
    <property type="match status" value="1"/>
</dbReference>
<dbReference type="SMART" id="SM00347">
    <property type="entry name" value="HTH_MARR"/>
    <property type="match status" value="1"/>
</dbReference>
<gene>
    <name evidence="7" type="ORF">HDA36_004475</name>
</gene>